<dbReference type="InterPro" id="IPR000515">
    <property type="entry name" value="MetI-like"/>
</dbReference>
<keyword evidence="5 7" id="KW-1133">Transmembrane helix</keyword>
<accession>V8QWZ0</accession>
<keyword evidence="2 7" id="KW-0813">Transport</keyword>
<dbReference type="PATRIC" id="fig|1424334.3.peg.270"/>
<evidence type="ECO:0000256" key="2">
    <source>
        <dbReference type="ARBA" id="ARBA00022448"/>
    </source>
</evidence>
<proteinExistence type="inferred from homology"/>
<name>V8QWZ0_9BURK</name>
<keyword evidence="3" id="KW-1003">Cell membrane</keyword>
<dbReference type="PANTHER" id="PTHR30193">
    <property type="entry name" value="ABC TRANSPORTER PERMEASE PROTEIN"/>
    <property type="match status" value="1"/>
</dbReference>
<dbReference type="InterPro" id="IPR035906">
    <property type="entry name" value="MetI-like_sf"/>
</dbReference>
<dbReference type="eggNOG" id="COG1175">
    <property type="taxonomic scope" value="Bacteria"/>
</dbReference>
<evidence type="ECO:0000256" key="1">
    <source>
        <dbReference type="ARBA" id="ARBA00004651"/>
    </source>
</evidence>
<comment type="caution">
    <text evidence="9">The sequence shown here is derived from an EMBL/GenBank/DDBJ whole genome shotgun (WGS) entry which is preliminary data.</text>
</comment>
<dbReference type="GO" id="GO:0055085">
    <property type="term" value="P:transmembrane transport"/>
    <property type="evidence" value="ECO:0007669"/>
    <property type="project" value="InterPro"/>
</dbReference>
<evidence type="ECO:0000256" key="7">
    <source>
        <dbReference type="RuleBase" id="RU363032"/>
    </source>
</evidence>
<keyword evidence="10" id="KW-1185">Reference proteome</keyword>
<dbReference type="PROSITE" id="PS50928">
    <property type="entry name" value="ABC_TM1"/>
    <property type="match status" value="1"/>
</dbReference>
<dbReference type="PANTHER" id="PTHR30193:SF37">
    <property type="entry name" value="INNER MEMBRANE ABC TRANSPORTER PERMEASE PROTEIN YCJO"/>
    <property type="match status" value="1"/>
</dbReference>
<feature type="domain" description="ABC transmembrane type-1" evidence="8">
    <location>
        <begin position="89"/>
        <end position="302"/>
    </location>
</feature>
<dbReference type="Proteomes" id="UP000018733">
    <property type="component" value="Unassembled WGS sequence"/>
</dbReference>
<organism evidence="9 10">
    <name type="scientific">Advenella kashmirensis W13003</name>
    <dbReference type="NCBI Taxonomy" id="1424334"/>
    <lineage>
        <taxon>Bacteria</taxon>
        <taxon>Pseudomonadati</taxon>
        <taxon>Pseudomonadota</taxon>
        <taxon>Betaproteobacteria</taxon>
        <taxon>Burkholderiales</taxon>
        <taxon>Alcaligenaceae</taxon>
    </lineage>
</organism>
<feature type="transmembrane region" description="Helical" evidence="7">
    <location>
        <begin position="175"/>
        <end position="202"/>
    </location>
</feature>
<dbReference type="STRING" id="1424334.W822_01330"/>
<comment type="subcellular location">
    <subcellularLocation>
        <location evidence="1 7">Cell membrane</location>
        <topology evidence="1 7">Multi-pass membrane protein</topology>
    </subcellularLocation>
</comment>
<dbReference type="InterPro" id="IPR051393">
    <property type="entry name" value="ABC_transporter_permease"/>
</dbReference>
<dbReference type="CDD" id="cd06261">
    <property type="entry name" value="TM_PBP2"/>
    <property type="match status" value="1"/>
</dbReference>
<evidence type="ECO:0000256" key="4">
    <source>
        <dbReference type="ARBA" id="ARBA00022692"/>
    </source>
</evidence>
<dbReference type="Pfam" id="PF00528">
    <property type="entry name" value="BPD_transp_1"/>
    <property type="match status" value="1"/>
</dbReference>
<evidence type="ECO:0000256" key="3">
    <source>
        <dbReference type="ARBA" id="ARBA00022475"/>
    </source>
</evidence>
<dbReference type="GO" id="GO:0005886">
    <property type="term" value="C:plasma membrane"/>
    <property type="evidence" value="ECO:0007669"/>
    <property type="project" value="UniProtKB-SubCell"/>
</dbReference>
<dbReference type="HOGENOM" id="CLU_016047_0_2_4"/>
<dbReference type="AlphaFoldDB" id="V8QWZ0"/>
<dbReference type="OrthoDB" id="8585214at2"/>
<reference evidence="9 10" key="1">
    <citation type="journal article" date="2014" name="Genome Announc.">
        <title>Draft Genome Sequence of Advenella kashmirensis Strain W13003, a Polycyclic Aromatic Hydrocarbon-Degrading Bacterium.</title>
        <authorList>
            <person name="Wang X."/>
            <person name="Jin D."/>
            <person name="Zhou L."/>
            <person name="Wu L."/>
            <person name="An W."/>
            <person name="Zhao L."/>
        </authorList>
    </citation>
    <scope>NUCLEOTIDE SEQUENCE [LARGE SCALE GENOMIC DNA]</scope>
    <source>
        <strain evidence="9 10">W13003</strain>
    </source>
</reference>
<feature type="transmembrane region" description="Helical" evidence="7">
    <location>
        <begin position="93"/>
        <end position="114"/>
    </location>
</feature>
<feature type="transmembrane region" description="Helical" evidence="7">
    <location>
        <begin position="30"/>
        <end position="58"/>
    </location>
</feature>
<evidence type="ECO:0000256" key="6">
    <source>
        <dbReference type="ARBA" id="ARBA00023136"/>
    </source>
</evidence>
<evidence type="ECO:0000313" key="9">
    <source>
        <dbReference type="EMBL" id="ETF03878.1"/>
    </source>
</evidence>
<sequence>MNTIATAAITAAAATEPTPARTKYRWPDSLAWWFALPASFLMLTTLILPVVIVALLSFTNYELGMPDTAFVGIDNYLSVLRDPKFWHVLHNTLLYTLFVVPGSVIGGLLLAVLVQSVGKGRRLYQCLFFLPVTATLVAMATVWKYLLHGQIGPVNQLLHSLGFTPIEFFGDPGMVLFSLAVIGVWQLAGFNMVLFIAGLVAIPQDLYDAASVDGADRPLDRFFTVTLPLLGPTMLFVIVTSSLTAFKVFDTVAVLTRGGPQGASEVILYQIYLEGFQYLRTGSAAAMTVLFLACILVLSWLQTRITERKVHYL</sequence>
<dbReference type="EMBL" id="AYXT01000001">
    <property type="protein sequence ID" value="ETF03878.1"/>
    <property type="molecule type" value="Genomic_DNA"/>
</dbReference>
<feature type="transmembrane region" description="Helical" evidence="7">
    <location>
        <begin position="126"/>
        <end position="146"/>
    </location>
</feature>
<keyword evidence="4 7" id="KW-0812">Transmembrane</keyword>
<evidence type="ECO:0000259" key="8">
    <source>
        <dbReference type="PROSITE" id="PS50928"/>
    </source>
</evidence>
<evidence type="ECO:0000256" key="5">
    <source>
        <dbReference type="ARBA" id="ARBA00022989"/>
    </source>
</evidence>
<evidence type="ECO:0000313" key="10">
    <source>
        <dbReference type="Proteomes" id="UP000018733"/>
    </source>
</evidence>
<protein>
    <submittedName>
        <fullName evidence="9">ABC transporter permease</fullName>
    </submittedName>
</protein>
<dbReference type="Gene3D" id="1.10.3720.10">
    <property type="entry name" value="MetI-like"/>
    <property type="match status" value="1"/>
</dbReference>
<feature type="transmembrane region" description="Helical" evidence="7">
    <location>
        <begin position="222"/>
        <end position="246"/>
    </location>
</feature>
<comment type="similarity">
    <text evidence="7">Belongs to the binding-protein-dependent transport system permease family.</text>
</comment>
<dbReference type="SUPFAM" id="SSF161098">
    <property type="entry name" value="MetI-like"/>
    <property type="match status" value="1"/>
</dbReference>
<dbReference type="RefSeq" id="WP_024003335.1">
    <property type="nucleotide sequence ID" value="NZ_KI650979.1"/>
</dbReference>
<gene>
    <name evidence="9" type="ORF">W822_01330</name>
</gene>
<keyword evidence="6 7" id="KW-0472">Membrane</keyword>
<feature type="transmembrane region" description="Helical" evidence="7">
    <location>
        <begin position="282"/>
        <end position="301"/>
    </location>
</feature>